<dbReference type="Gene3D" id="1.10.357.10">
    <property type="entry name" value="Tetracycline Repressor, domain 2"/>
    <property type="match status" value="1"/>
</dbReference>
<keyword evidence="8" id="KW-1185">Reference proteome</keyword>
<name>A0A6I4NYT7_9MICO</name>
<evidence type="ECO:0000259" key="6">
    <source>
        <dbReference type="PROSITE" id="PS50977"/>
    </source>
</evidence>
<dbReference type="Pfam" id="PF00440">
    <property type="entry name" value="TetR_N"/>
    <property type="match status" value="1"/>
</dbReference>
<dbReference type="PROSITE" id="PS50977">
    <property type="entry name" value="HTH_TETR_2"/>
    <property type="match status" value="1"/>
</dbReference>
<evidence type="ECO:0000256" key="2">
    <source>
        <dbReference type="ARBA" id="ARBA00023015"/>
    </source>
</evidence>
<dbReference type="InterPro" id="IPR036271">
    <property type="entry name" value="Tet_transcr_reg_TetR-rel_C_sf"/>
</dbReference>
<evidence type="ECO:0000256" key="4">
    <source>
        <dbReference type="ARBA" id="ARBA00023163"/>
    </source>
</evidence>
<evidence type="ECO:0000256" key="1">
    <source>
        <dbReference type="ARBA" id="ARBA00022491"/>
    </source>
</evidence>
<keyword evidence="2" id="KW-0805">Transcription regulation</keyword>
<organism evidence="7 8">
    <name type="scientific">Agromyces seonyuensis</name>
    <dbReference type="NCBI Taxonomy" id="2662446"/>
    <lineage>
        <taxon>Bacteria</taxon>
        <taxon>Bacillati</taxon>
        <taxon>Actinomycetota</taxon>
        <taxon>Actinomycetes</taxon>
        <taxon>Micrococcales</taxon>
        <taxon>Microbacteriaceae</taxon>
        <taxon>Agromyces</taxon>
    </lineage>
</organism>
<dbReference type="GO" id="GO:0003700">
    <property type="term" value="F:DNA-binding transcription factor activity"/>
    <property type="evidence" value="ECO:0007669"/>
    <property type="project" value="TreeGrafter"/>
</dbReference>
<feature type="DNA-binding region" description="H-T-H motif" evidence="5">
    <location>
        <begin position="36"/>
        <end position="55"/>
    </location>
</feature>
<dbReference type="PANTHER" id="PTHR30055">
    <property type="entry name" value="HTH-TYPE TRANSCRIPTIONAL REGULATOR RUTR"/>
    <property type="match status" value="1"/>
</dbReference>
<evidence type="ECO:0000256" key="5">
    <source>
        <dbReference type="PROSITE-ProRule" id="PRU00335"/>
    </source>
</evidence>
<dbReference type="EMBL" id="WSTA01000060">
    <property type="protein sequence ID" value="MWB99438.1"/>
    <property type="molecule type" value="Genomic_DNA"/>
</dbReference>
<gene>
    <name evidence="7" type="ORF">GB864_12880</name>
</gene>
<dbReference type="InterPro" id="IPR009057">
    <property type="entry name" value="Homeodomain-like_sf"/>
</dbReference>
<dbReference type="InterPro" id="IPR039538">
    <property type="entry name" value="BetI_C"/>
</dbReference>
<reference evidence="7 8" key="1">
    <citation type="submission" date="2019-12" db="EMBL/GenBank/DDBJ databases">
        <authorList>
            <person name="Kim Y.S."/>
        </authorList>
    </citation>
    <scope>NUCLEOTIDE SEQUENCE [LARGE SCALE GENOMIC DNA]</scope>
    <source>
        <strain evidence="7 8">MMS17-SY077</strain>
    </source>
</reference>
<dbReference type="GO" id="GO:0000976">
    <property type="term" value="F:transcription cis-regulatory region binding"/>
    <property type="evidence" value="ECO:0007669"/>
    <property type="project" value="TreeGrafter"/>
</dbReference>
<comment type="caution">
    <text evidence="7">The sequence shown here is derived from an EMBL/GenBank/DDBJ whole genome shotgun (WGS) entry which is preliminary data.</text>
</comment>
<feature type="domain" description="HTH tetR-type" evidence="6">
    <location>
        <begin position="13"/>
        <end position="73"/>
    </location>
</feature>
<dbReference type="Pfam" id="PF13977">
    <property type="entry name" value="TetR_C_6"/>
    <property type="match status" value="1"/>
</dbReference>
<evidence type="ECO:0000313" key="8">
    <source>
        <dbReference type="Proteomes" id="UP000438182"/>
    </source>
</evidence>
<dbReference type="PANTHER" id="PTHR30055:SF234">
    <property type="entry name" value="HTH-TYPE TRANSCRIPTIONAL REGULATOR BETI"/>
    <property type="match status" value="1"/>
</dbReference>
<sequence>MTATARGPYAKTAAVRRRILDAALEVFSATGYRATTMKEIAERAGMSQRGLVHHFANKADLLAAVLELRETESALLMPPLGSSIEAFAGMLDVVAENSLRPGLVELYSLLTAEGASPEHPAHAHFVERYAGLRSYFSAAFESLRADGEVDSVLDSDQLAAGFLGLIEGLQIQWIYDRRAIDPEPILRAYLAAVIPRFTELTAATRASRAAAPHRSR</sequence>
<protein>
    <submittedName>
        <fullName evidence="7">TetR family transcriptional regulator</fullName>
    </submittedName>
</protein>
<dbReference type="AlphaFoldDB" id="A0A6I4NYT7"/>
<keyword evidence="3 5" id="KW-0238">DNA-binding</keyword>
<evidence type="ECO:0000256" key="3">
    <source>
        <dbReference type="ARBA" id="ARBA00023125"/>
    </source>
</evidence>
<keyword evidence="4" id="KW-0804">Transcription</keyword>
<dbReference type="SUPFAM" id="SSF48498">
    <property type="entry name" value="Tetracyclin repressor-like, C-terminal domain"/>
    <property type="match status" value="1"/>
</dbReference>
<proteinExistence type="predicted"/>
<keyword evidence="1" id="KW-0678">Repressor</keyword>
<dbReference type="RefSeq" id="WP_160425676.1">
    <property type="nucleotide sequence ID" value="NZ_WSTA01000060.1"/>
</dbReference>
<dbReference type="Proteomes" id="UP000438182">
    <property type="component" value="Unassembled WGS sequence"/>
</dbReference>
<evidence type="ECO:0000313" key="7">
    <source>
        <dbReference type="EMBL" id="MWB99438.1"/>
    </source>
</evidence>
<accession>A0A6I4NYT7</accession>
<dbReference type="PRINTS" id="PR00455">
    <property type="entry name" value="HTHTETR"/>
</dbReference>
<dbReference type="InterPro" id="IPR001647">
    <property type="entry name" value="HTH_TetR"/>
</dbReference>
<dbReference type="SUPFAM" id="SSF46689">
    <property type="entry name" value="Homeodomain-like"/>
    <property type="match status" value="1"/>
</dbReference>
<dbReference type="InterPro" id="IPR050109">
    <property type="entry name" value="HTH-type_TetR-like_transc_reg"/>
</dbReference>